<evidence type="ECO:0000313" key="2">
    <source>
        <dbReference type="Proteomes" id="UP000076532"/>
    </source>
</evidence>
<protein>
    <submittedName>
        <fullName evidence="1">Uncharacterized protein</fullName>
    </submittedName>
</protein>
<dbReference type="OrthoDB" id="3264327at2759"/>
<accession>A0A166VK70</accession>
<sequence>INLQHDCSCGKCTPHKPKDLYQEREKITRQAMFISHSDDDHYILNTQSLHNYQSLSKLAPPHL</sequence>
<dbReference type="EMBL" id="KV417484">
    <property type="protein sequence ID" value="KZP32814.1"/>
    <property type="molecule type" value="Genomic_DNA"/>
</dbReference>
<dbReference type="AlphaFoldDB" id="A0A166VK70"/>
<gene>
    <name evidence="1" type="ORF">FIBSPDRAFT_654399</name>
</gene>
<feature type="non-terminal residue" evidence="1">
    <location>
        <position position="1"/>
    </location>
</feature>
<feature type="non-terminal residue" evidence="1">
    <location>
        <position position="63"/>
    </location>
</feature>
<organism evidence="1 2">
    <name type="scientific">Athelia psychrophila</name>
    <dbReference type="NCBI Taxonomy" id="1759441"/>
    <lineage>
        <taxon>Eukaryota</taxon>
        <taxon>Fungi</taxon>
        <taxon>Dikarya</taxon>
        <taxon>Basidiomycota</taxon>
        <taxon>Agaricomycotina</taxon>
        <taxon>Agaricomycetes</taxon>
        <taxon>Agaricomycetidae</taxon>
        <taxon>Atheliales</taxon>
        <taxon>Atheliaceae</taxon>
        <taxon>Athelia</taxon>
    </lineage>
</organism>
<reference evidence="1 2" key="1">
    <citation type="journal article" date="2016" name="Mol. Biol. Evol.">
        <title>Comparative Genomics of Early-Diverging Mushroom-Forming Fungi Provides Insights into the Origins of Lignocellulose Decay Capabilities.</title>
        <authorList>
            <person name="Nagy L.G."/>
            <person name="Riley R."/>
            <person name="Tritt A."/>
            <person name="Adam C."/>
            <person name="Daum C."/>
            <person name="Floudas D."/>
            <person name="Sun H."/>
            <person name="Yadav J.S."/>
            <person name="Pangilinan J."/>
            <person name="Larsson K.H."/>
            <person name="Matsuura K."/>
            <person name="Barry K."/>
            <person name="Labutti K."/>
            <person name="Kuo R."/>
            <person name="Ohm R.A."/>
            <person name="Bhattacharya S.S."/>
            <person name="Shirouzu T."/>
            <person name="Yoshinaga Y."/>
            <person name="Martin F.M."/>
            <person name="Grigoriev I.V."/>
            <person name="Hibbett D.S."/>
        </authorList>
    </citation>
    <scope>NUCLEOTIDE SEQUENCE [LARGE SCALE GENOMIC DNA]</scope>
    <source>
        <strain evidence="1 2">CBS 109695</strain>
    </source>
</reference>
<keyword evidence="2" id="KW-1185">Reference proteome</keyword>
<proteinExistence type="predicted"/>
<evidence type="ECO:0000313" key="1">
    <source>
        <dbReference type="EMBL" id="KZP32814.1"/>
    </source>
</evidence>
<name>A0A166VK70_9AGAM</name>
<dbReference type="Proteomes" id="UP000076532">
    <property type="component" value="Unassembled WGS sequence"/>
</dbReference>